<evidence type="ECO:0000313" key="4">
    <source>
        <dbReference type="EMBL" id="EMI25132.1"/>
    </source>
</evidence>
<feature type="site" description="Positions MEP for the nucleophilic attack" evidence="3">
    <location>
        <position position="167"/>
    </location>
</feature>
<comment type="pathway">
    <text evidence="3">Isoprenoid biosynthesis; isopentenyl diphosphate biosynthesis via DXP pathway; isopentenyl diphosphate from 1-deoxy-D-xylulose 5-phosphate: step 2/6.</text>
</comment>
<dbReference type="HAMAP" id="MF_00108">
    <property type="entry name" value="IspD"/>
    <property type="match status" value="1"/>
</dbReference>
<evidence type="ECO:0000256" key="1">
    <source>
        <dbReference type="ARBA" id="ARBA00022679"/>
    </source>
</evidence>
<proteinExistence type="inferred from homology"/>
<dbReference type="EC" id="2.7.7.60" evidence="3"/>
<evidence type="ECO:0000256" key="3">
    <source>
        <dbReference type="HAMAP-Rule" id="MF_00108"/>
    </source>
</evidence>
<comment type="catalytic activity">
    <reaction evidence="3">
        <text>2-C-methyl-D-erythritol 4-phosphate + CTP + H(+) = 4-CDP-2-C-methyl-D-erythritol + diphosphate</text>
        <dbReference type="Rhea" id="RHEA:13429"/>
        <dbReference type="ChEBI" id="CHEBI:15378"/>
        <dbReference type="ChEBI" id="CHEBI:33019"/>
        <dbReference type="ChEBI" id="CHEBI:37563"/>
        <dbReference type="ChEBI" id="CHEBI:57823"/>
        <dbReference type="ChEBI" id="CHEBI:58262"/>
        <dbReference type="EC" id="2.7.7.60"/>
    </reaction>
</comment>
<reference evidence="4 5" key="1">
    <citation type="journal article" date="2013" name="Mar. Genomics">
        <title>Expression of sulfatases in Rhodopirellula baltica and the diversity of sulfatases in the genus Rhodopirellula.</title>
        <authorList>
            <person name="Wegner C.E."/>
            <person name="Richter-Heitmann T."/>
            <person name="Klindworth A."/>
            <person name="Klockow C."/>
            <person name="Richter M."/>
            <person name="Achstetter T."/>
            <person name="Glockner F.O."/>
            <person name="Harder J."/>
        </authorList>
    </citation>
    <scope>NUCLEOTIDE SEQUENCE [LARGE SCALE GENOMIC DNA]</scope>
    <source>
        <strain evidence="4 5">SH398</strain>
    </source>
</reference>
<protein>
    <recommendedName>
        <fullName evidence="3">2-C-methyl-D-erythritol 4-phosphate cytidylyltransferase</fullName>
        <ecNumber evidence="3">2.7.7.60</ecNumber>
    </recommendedName>
    <alternativeName>
        <fullName evidence="3">4-diphosphocytidyl-2C-methyl-D-erythritol synthase</fullName>
    </alternativeName>
    <alternativeName>
        <fullName evidence="3">MEP cytidylyltransferase</fullName>
        <shortName evidence="3">MCT</shortName>
    </alternativeName>
</protein>
<gene>
    <name evidence="3" type="primary">ispD</name>
    <name evidence="4" type="ORF">RESH_04313</name>
</gene>
<dbReference type="GO" id="GO:0050518">
    <property type="term" value="F:2-C-methyl-D-erythritol 4-phosphate cytidylyltransferase activity"/>
    <property type="evidence" value="ECO:0007669"/>
    <property type="project" value="UniProtKB-UniRule"/>
</dbReference>
<dbReference type="SUPFAM" id="SSF53448">
    <property type="entry name" value="Nucleotide-diphospho-sugar transferases"/>
    <property type="match status" value="1"/>
</dbReference>
<dbReference type="FunFam" id="3.90.550.10:FF:000003">
    <property type="entry name" value="2-C-methyl-D-erythritol 4-phosphate cytidylyltransferase"/>
    <property type="match status" value="1"/>
</dbReference>
<sequence length="243" mass="25970">MNRAASVSVIMPAAGSGQRFGSQSNKLFAILDGKPLWQHTVDRFQHRGDVRQIVLAVSEEDESTFREQIAAISSAAPIHLVRGGATRSESVGAALDAVKKFAAESAVANASTPTLVAIHDAARPLVRQVDLDRVFAKAAETGAAILAAPVSGTLKRTTGNGSETVDRRNTFVALTPQVFAIDVICQAYARDRGRLATDDAQLVERTSHPVQLVPGSADNLKITFPEDLRIAEAILNECRSEFV</sequence>
<evidence type="ECO:0000256" key="2">
    <source>
        <dbReference type="ARBA" id="ARBA00022695"/>
    </source>
</evidence>
<accession>M5SBS8</accession>
<dbReference type="RefSeq" id="WP_008669533.1">
    <property type="nucleotide sequence ID" value="NZ_ANOF01000139.1"/>
</dbReference>
<dbReference type="CDD" id="cd02516">
    <property type="entry name" value="CDP-ME_synthetase"/>
    <property type="match status" value="1"/>
</dbReference>
<dbReference type="InterPro" id="IPR029044">
    <property type="entry name" value="Nucleotide-diphossugar_trans"/>
</dbReference>
<keyword evidence="2 3" id="KW-0548">Nucleotidyltransferase</keyword>
<dbReference type="PATRIC" id="fig|1263868.3.peg.4678"/>
<dbReference type="GO" id="GO:0019288">
    <property type="term" value="P:isopentenyl diphosphate biosynthetic process, methylerythritol 4-phosphate pathway"/>
    <property type="evidence" value="ECO:0007669"/>
    <property type="project" value="UniProtKB-UniRule"/>
</dbReference>
<dbReference type="PANTHER" id="PTHR32125">
    <property type="entry name" value="2-C-METHYL-D-ERYTHRITOL 4-PHOSPHATE CYTIDYLYLTRANSFERASE, CHLOROPLASTIC"/>
    <property type="match status" value="1"/>
</dbReference>
<name>M5SBS8_9BACT</name>
<feature type="site" description="Positions MEP for the nucleophilic attack" evidence="3">
    <location>
        <position position="221"/>
    </location>
</feature>
<dbReference type="STRING" id="1263868.RESH_04313"/>
<feature type="site" description="Transition state stabilizer" evidence="3">
    <location>
        <position position="26"/>
    </location>
</feature>
<dbReference type="PANTHER" id="PTHR32125:SF4">
    <property type="entry name" value="2-C-METHYL-D-ERYTHRITOL 4-PHOSPHATE CYTIDYLYLTRANSFERASE, CHLOROPLASTIC"/>
    <property type="match status" value="1"/>
</dbReference>
<evidence type="ECO:0000313" key="5">
    <source>
        <dbReference type="Proteomes" id="UP000011996"/>
    </source>
</evidence>
<keyword evidence="3" id="KW-0414">Isoprene biosynthesis</keyword>
<dbReference type="Gene3D" id="3.90.550.10">
    <property type="entry name" value="Spore Coat Polysaccharide Biosynthesis Protein SpsA, Chain A"/>
    <property type="match status" value="1"/>
</dbReference>
<comment type="caution">
    <text evidence="4">The sequence shown here is derived from an EMBL/GenBank/DDBJ whole genome shotgun (WGS) entry which is preliminary data.</text>
</comment>
<organism evidence="4 5">
    <name type="scientific">Rhodopirellula europaea SH398</name>
    <dbReference type="NCBI Taxonomy" id="1263868"/>
    <lineage>
        <taxon>Bacteria</taxon>
        <taxon>Pseudomonadati</taxon>
        <taxon>Planctomycetota</taxon>
        <taxon>Planctomycetia</taxon>
        <taxon>Pirellulales</taxon>
        <taxon>Pirellulaceae</taxon>
        <taxon>Rhodopirellula</taxon>
    </lineage>
</organism>
<comment type="function">
    <text evidence="3">Catalyzes the formation of 4-diphosphocytidyl-2-C-methyl-D-erythritol from CTP and 2-C-methyl-D-erythritol 4-phosphate (MEP).</text>
</comment>
<comment type="similarity">
    <text evidence="3">Belongs to the IspD/TarI cytidylyltransferase family. IspD subfamily.</text>
</comment>
<dbReference type="InterPro" id="IPR050088">
    <property type="entry name" value="IspD/TarI_cytidylyltransf_bact"/>
</dbReference>
<dbReference type="Pfam" id="PF01128">
    <property type="entry name" value="IspD"/>
    <property type="match status" value="1"/>
</dbReference>
<dbReference type="NCBIfam" id="TIGR00453">
    <property type="entry name" value="ispD"/>
    <property type="match status" value="1"/>
</dbReference>
<dbReference type="UniPathway" id="UPA00056">
    <property type="reaction ID" value="UER00093"/>
</dbReference>
<dbReference type="EMBL" id="ANOF01000139">
    <property type="protein sequence ID" value="EMI25132.1"/>
    <property type="molecule type" value="Genomic_DNA"/>
</dbReference>
<dbReference type="Proteomes" id="UP000011996">
    <property type="component" value="Unassembled WGS sequence"/>
</dbReference>
<keyword evidence="1 3" id="KW-0808">Transferase</keyword>
<dbReference type="InterPro" id="IPR001228">
    <property type="entry name" value="IspD"/>
</dbReference>
<dbReference type="InterPro" id="IPR034683">
    <property type="entry name" value="IspD/TarI"/>
</dbReference>
<feature type="site" description="Transition state stabilizer" evidence="3">
    <location>
        <position position="19"/>
    </location>
</feature>
<dbReference type="AlphaFoldDB" id="M5SBS8"/>